<evidence type="ECO:0000256" key="3">
    <source>
        <dbReference type="ARBA" id="ARBA00004555"/>
    </source>
</evidence>
<keyword evidence="14" id="KW-0333">Golgi apparatus</keyword>
<keyword evidence="8" id="KW-0645">Protease</keyword>
<comment type="subunit">
    <text evidence="19">Homodimer. The monomeric form is inactive while the homodimer is active.</text>
</comment>
<evidence type="ECO:0000259" key="21">
    <source>
        <dbReference type="Pfam" id="PF04389"/>
    </source>
</evidence>
<comment type="subcellular location">
    <subcellularLocation>
        <location evidence="1">Endoplasmic reticulum</location>
    </subcellularLocation>
    <subcellularLocation>
        <location evidence="3">Golgi apparatus</location>
    </subcellularLocation>
    <subcellularLocation>
        <location evidence="2">Lysosome</location>
    </subcellularLocation>
    <subcellularLocation>
        <location evidence="4">Secreted</location>
    </subcellularLocation>
</comment>
<dbReference type="SUPFAM" id="SSF53187">
    <property type="entry name" value="Zn-dependent exopeptidases"/>
    <property type="match status" value="1"/>
</dbReference>
<feature type="domain" description="Peptidase M28" evidence="21">
    <location>
        <begin position="276"/>
        <end position="455"/>
    </location>
</feature>
<keyword evidence="7 22" id="KW-0121">Carboxypeptidase</keyword>
<keyword evidence="9" id="KW-0479">Metal-binding</keyword>
<keyword evidence="23" id="KW-1185">Reference proteome</keyword>
<dbReference type="PROSITE" id="PS51257">
    <property type="entry name" value="PROKAR_LIPOPROTEIN"/>
    <property type="match status" value="1"/>
</dbReference>
<evidence type="ECO:0000313" key="22">
    <source>
        <dbReference type="EMBL" id="CAL2108763.1"/>
    </source>
</evidence>
<keyword evidence="10" id="KW-0732">Signal</keyword>
<keyword evidence="11 22" id="KW-0378">Hydrolase</keyword>
<name>A0ABM9PSF5_9FLAO</name>
<reference evidence="22 23" key="1">
    <citation type="submission" date="2024-05" db="EMBL/GenBank/DDBJ databases">
        <authorList>
            <person name="Duchaud E."/>
        </authorList>
    </citation>
    <scope>NUCLEOTIDE SEQUENCE [LARGE SCALE GENOMIC DNA]</scope>
    <source>
        <strain evidence="22">Ena-SAMPLE-TAB-13-05-2024-13:56:06:370-140305</strain>
    </source>
</reference>
<keyword evidence="12" id="KW-0256">Endoplasmic reticulum</keyword>
<accession>A0ABM9PSF5</accession>
<dbReference type="InterPro" id="IPR007484">
    <property type="entry name" value="Peptidase_M28"/>
</dbReference>
<dbReference type="Gene3D" id="3.50.30.30">
    <property type="match status" value="1"/>
</dbReference>
<evidence type="ECO:0000256" key="11">
    <source>
        <dbReference type="ARBA" id="ARBA00022801"/>
    </source>
</evidence>
<dbReference type="SUPFAM" id="SSF52025">
    <property type="entry name" value="PA domain"/>
    <property type="match status" value="1"/>
</dbReference>
<evidence type="ECO:0000313" key="23">
    <source>
        <dbReference type="Proteomes" id="UP001497602"/>
    </source>
</evidence>
<evidence type="ECO:0000256" key="2">
    <source>
        <dbReference type="ARBA" id="ARBA00004371"/>
    </source>
</evidence>
<dbReference type="InterPro" id="IPR039866">
    <property type="entry name" value="CPQ"/>
</dbReference>
<evidence type="ECO:0000256" key="5">
    <source>
        <dbReference type="ARBA" id="ARBA00014116"/>
    </source>
</evidence>
<evidence type="ECO:0000256" key="1">
    <source>
        <dbReference type="ARBA" id="ARBA00004240"/>
    </source>
</evidence>
<dbReference type="Gene3D" id="3.40.630.10">
    <property type="entry name" value="Zn peptidases"/>
    <property type="match status" value="1"/>
</dbReference>
<dbReference type="GO" id="GO:0004180">
    <property type="term" value="F:carboxypeptidase activity"/>
    <property type="evidence" value="ECO:0007669"/>
    <property type="project" value="UniProtKB-KW"/>
</dbReference>
<keyword evidence="16" id="KW-0865">Zymogen</keyword>
<keyword evidence="15" id="KW-0482">Metalloprotease</keyword>
<evidence type="ECO:0000256" key="14">
    <source>
        <dbReference type="ARBA" id="ARBA00023034"/>
    </source>
</evidence>
<evidence type="ECO:0000256" key="12">
    <source>
        <dbReference type="ARBA" id="ARBA00022824"/>
    </source>
</evidence>
<gene>
    <name evidence="22" type="ORF">T190115A13A_90109</name>
</gene>
<dbReference type="InterPro" id="IPR046450">
    <property type="entry name" value="PA_dom_sf"/>
</dbReference>
<evidence type="ECO:0000256" key="9">
    <source>
        <dbReference type="ARBA" id="ARBA00022723"/>
    </source>
</evidence>
<sequence>MKKITLLTLLSTAFIVSCKTEPKEISKNKPDTSAVEYQKDSTNIKHLFNTALTDGKSYEWLRDLTTNIGGRLSGSKEAEQAVVWGEKLMKEVGLDSVWLQPVMVPHWVRGEKEKASYMHNGSSFNVPICALGFSIATPNNGITAEVIEVKSLKEAKTLGEKAKGKIVFYNGAFDNTLINTFKAYGGCVGQRYAGAAAVGEFGAVGVIVRSMTNGINDYPHTGSMSYGELPKEQHIPAAAISSRAAENLSKHLKENPNLKFYFKQSCKTLPDAPSFNVVGQINGSKTPDKIMVVGGHLDSWDLGDGAHDDGTGIVQSLEVAYLFKKNGIKPKNTLRVVFFMNEENGLRGATEYARLAKENKEVHISALESDAGGHTPRGFSIEANEKNNKLVKSWKKLLAPYGLHDFTTGGSGADIGPLKDEHVTLVGYRPDPQRYFDYHHTVTDTFDKVNKRELELGSASMASIIYLMDKYLYTNEALKP</sequence>
<keyword evidence="17" id="KW-0325">Glycoprotein</keyword>
<evidence type="ECO:0000256" key="15">
    <source>
        <dbReference type="ARBA" id="ARBA00023049"/>
    </source>
</evidence>
<evidence type="ECO:0000256" key="10">
    <source>
        <dbReference type="ARBA" id="ARBA00022729"/>
    </source>
</evidence>
<keyword evidence="13" id="KW-0862">Zinc</keyword>
<keyword evidence="6" id="KW-0964">Secreted</keyword>
<evidence type="ECO:0000256" key="16">
    <source>
        <dbReference type="ARBA" id="ARBA00023145"/>
    </source>
</evidence>
<keyword evidence="18" id="KW-0458">Lysosome</keyword>
<evidence type="ECO:0000256" key="6">
    <source>
        <dbReference type="ARBA" id="ARBA00022525"/>
    </source>
</evidence>
<proteinExistence type="predicted"/>
<dbReference type="Pfam" id="PF04389">
    <property type="entry name" value="Peptidase_M28"/>
    <property type="match status" value="1"/>
</dbReference>
<evidence type="ECO:0000256" key="4">
    <source>
        <dbReference type="ARBA" id="ARBA00004613"/>
    </source>
</evidence>
<organism evidence="22 23">
    <name type="scientific">Tenacibaculum vairaonense</name>
    <dbReference type="NCBI Taxonomy" id="3137860"/>
    <lineage>
        <taxon>Bacteria</taxon>
        <taxon>Pseudomonadati</taxon>
        <taxon>Bacteroidota</taxon>
        <taxon>Flavobacteriia</taxon>
        <taxon>Flavobacteriales</taxon>
        <taxon>Flavobacteriaceae</taxon>
        <taxon>Tenacibaculum</taxon>
    </lineage>
</organism>
<evidence type="ECO:0000256" key="17">
    <source>
        <dbReference type="ARBA" id="ARBA00023180"/>
    </source>
</evidence>
<dbReference type="Proteomes" id="UP001497602">
    <property type="component" value="Unassembled WGS sequence"/>
</dbReference>
<dbReference type="PANTHER" id="PTHR12053">
    <property type="entry name" value="PROTEASE FAMILY M28 PLASMA GLUTAMATE CARBOXYPEPTIDASE-RELATED"/>
    <property type="match status" value="1"/>
</dbReference>
<evidence type="ECO:0000256" key="8">
    <source>
        <dbReference type="ARBA" id="ARBA00022670"/>
    </source>
</evidence>
<evidence type="ECO:0000256" key="13">
    <source>
        <dbReference type="ARBA" id="ARBA00022833"/>
    </source>
</evidence>
<protein>
    <recommendedName>
        <fullName evidence="5">Carboxypeptidase Q</fullName>
    </recommendedName>
    <alternativeName>
        <fullName evidence="20">Plasma glutamate carboxypeptidase</fullName>
    </alternativeName>
</protein>
<dbReference type="PANTHER" id="PTHR12053:SF3">
    <property type="entry name" value="CARBOXYPEPTIDASE Q"/>
    <property type="match status" value="1"/>
</dbReference>
<evidence type="ECO:0000256" key="18">
    <source>
        <dbReference type="ARBA" id="ARBA00023228"/>
    </source>
</evidence>
<comment type="caution">
    <text evidence="22">The sequence shown here is derived from an EMBL/GenBank/DDBJ whole genome shotgun (WGS) entry which is preliminary data.</text>
</comment>
<dbReference type="EMBL" id="CAXJRC010000046">
    <property type="protein sequence ID" value="CAL2108763.1"/>
    <property type="molecule type" value="Genomic_DNA"/>
</dbReference>
<evidence type="ECO:0000256" key="19">
    <source>
        <dbReference type="ARBA" id="ARBA00025833"/>
    </source>
</evidence>
<evidence type="ECO:0000256" key="7">
    <source>
        <dbReference type="ARBA" id="ARBA00022645"/>
    </source>
</evidence>
<dbReference type="RefSeq" id="WP_348740356.1">
    <property type="nucleotide sequence ID" value="NZ_CAXJRC010000046.1"/>
</dbReference>
<evidence type="ECO:0000256" key="20">
    <source>
        <dbReference type="ARBA" id="ARBA00033328"/>
    </source>
</evidence>